<dbReference type="InterPro" id="IPR008969">
    <property type="entry name" value="CarboxyPept-like_regulatory"/>
</dbReference>
<keyword evidence="2" id="KW-1185">Reference proteome</keyword>
<dbReference type="SUPFAM" id="SSF49464">
    <property type="entry name" value="Carboxypeptidase regulatory domain-like"/>
    <property type="match status" value="1"/>
</dbReference>
<protein>
    <submittedName>
        <fullName evidence="1">Bacterial Ig-like domain (Group 1)</fullName>
    </submittedName>
</protein>
<dbReference type="InterPro" id="IPR013783">
    <property type="entry name" value="Ig-like_fold"/>
</dbReference>
<dbReference type="AlphaFoldDB" id="A0A517TD69"/>
<evidence type="ECO:0000313" key="2">
    <source>
        <dbReference type="Proteomes" id="UP000319976"/>
    </source>
</evidence>
<dbReference type="Proteomes" id="UP000319976">
    <property type="component" value="Chromosome"/>
</dbReference>
<evidence type="ECO:0000313" key="1">
    <source>
        <dbReference type="EMBL" id="QDT66307.1"/>
    </source>
</evidence>
<accession>A0A517TD69</accession>
<name>A0A517TD69_9PLAN</name>
<proteinExistence type="predicted"/>
<dbReference type="EMBL" id="CP036316">
    <property type="protein sequence ID" value="QDT66307.1"/>
    <property type="molecule type" value="Genomic_DNA"/>
</dbReference>
<reference evidence="1 2" key="1">
    <citation type="submission" date="2019-02" db="EMBL/GenBank/DDBJ databases">
        <title>Deep-cultivation of Planctomycetes and their phenomic and genomic characterization uncovers novel biology.</title>
        <authorList>
            <person name="Wiegand S."/>
            <person name="Jogler M."/>
            <person name="Boedeker C."/>
            <person name="Pinto D."/>
            <person name="Vollmers J."/>
            <person name="Rivas-Marin E."/>
            <person name="Kohn T."/>
            <person name="Peeters S.H."/>
            <person name="Heuer A."/>
            <person name="Rast P."/>
            <person name="Oberbeckmann S."/>
            <person name="Bunk B."/>
            <person name="Jeske O."/>
            <person name="Meyerdierks A."/>
            <person name="Storesund J.E."/>
            <person name="Kallscheuer N."/>
            <person name="Luecker S."/>
            <person name="Lage O.M."/>
            <person name="Pohl T."/>
            <person name="Merkel B.J."/>
            <person name="Hornburger P."/>
            <person name="Mueller R.-W."/>
            <person name="Bruemmer F."/>
            <person name="Labrenz M."/>
            <person name="Spormann A.M."/>
            <person name="Op den Camp H."/>
            <person name="Overmann J."/>
            <person name="Amann R."/>
            <person name="Jetten M.S.M."/>
            <person name="Mascher T."/>
            <person name="Medema M.H."/>
            <person name="Devos D.P."/>
            <person name="Kaster A.-K."/>
            <person name="Ovreas L."/>
            <person name="Rohde M."/>
            <person name="Galperin M.Y."/>
            <person name="Jogler C."/>
        </authorList>
    </citation>
    <scope>NUCLEOTIDE SEQUENCE [LARGE SCALE GENOMIC DNA]</scope>
    <source>
        <strain evidence="1 2">V22</strain>
    </source>
</reference>
<sequence>MNFKKYRRVPIGSVLNSHYAMKFAFLVVVVSLLAGCNADEGPDLGTVTGTVTLDGEPLPNAEVVFSPVLSGRSSFATTDQDGHYEMLYTSSRKGATWGEHRVSITTAVEEFSNEATGELTPAVKEKLPAKYHEKTELSANVESGSNTIDFALKSE</sequence>
<organism evidence="1 2">
    <name type="scientific">Calycomorphotria hydatis</name>
    <dbReference type="NCBI Taxonomy" id="2528027"/>
    <lineage>
        <taxon>Bacteria</taxon>
        <taxon>Pseudomonadati</taxon>
        <taxon>Planctomycetota</taxon>
        <taxon>Planctomycetia</taxon>
        <taxon>Planctomycetales</taxon>
        <taxon>Planctomycetaceae</taxon>
        <taxon>Calycomorphotria</taxon>
    </lineage>
</organism>
<gene>
    <name evidence="1" type="ORF">V22_35720</name>
</gene>
<dbReference type="KEGG" id="chya:V22_35720"/>
<dbReference type="Gene3D" id="2.60.40.10">
    <property type="entry name" value="Immunoglobulins"/>
    <property type="match status" value="1"/>
</dbReference>